<organism evidence="1 2">
    <name type="scientific">Zalaria obscura</name>
    <dbReference type="NCBI Taxonomy" id="2024903"/>
    <lineage>
        <taxon>Eukaryota</taxon>
        <taxon>Fungi</taxon>
        <taxon>Dikarya</taxon>
        <taxon>Ascomycota</taxon>
        <taxon>Pezizomycotina</taxon>
        <taxon>Dothideomycetes</taxon>
        <taxon>Dothideomycetidae</taxon>
        <taxon>Dothideales</taxon>
        <taxon>Zalariaceae</taxon>
        <taxon>Zalaria</taxon>
    </lineage>
</organism>
<dbReference type="EMBL" id="JAMKPW020000021">
    <property type="protein sequence ID" value="KAK8207621.1"/>
    <property type="molecule type" value="Genomic_DNA"/>
</dbReference>
<gene>
    <name evidence="1" type="primary">SPT6</name>
    <name evidence="1" type="ORF">M8818_004275</name>
</gene>
<evidence type="ECO:0000313" key="1">
    <source>
        <dbReference type="EMBL" id="KAK8207621.1"/>
    </source>
</evidence>
<keyword evidence="1" id="KW-0251">Elongation factor</keyword>
<keyword evidence="2" id="KW-1185">Reference proteome</keyword>
<protein>
    <submittedName>
        <fullName evidence="1">Transcription elongation factor spt6</fullName>
    </submittedName>
</protein>
<keyword evidence="1" id="KW-0648">Protein biosynthesis</keyword>
<proteinExistence type="predicted"/>
<reference evidence="1" key="1">
    <citation type="submission" date="2024-02" db="EMBL/GenBank/DDBJ databases">
        <title>Metagenome Assembled Genome of Zalaria obscura JY119.</title>
        <authorList>
            <person name="Vighnesh L."/>
            <person name="Jagadeeshwari U."/>
            <person name="Venkata Ramana C."/>
            <person name="Sasikala C."/>
        </authorList>
    </citation>
    <scope>NUCLEOTIDE SEQUENCE</scope>
    <source>
        <strain evidence="1">JY119</strain>
    </source>
</reference>
<accession>A0ACC3SC78</accession>
<dbReference type="Proteomes" id="UP001320706">
    <property type="component" value="Unassembled WGS sequence"/>
</dbReference>
<sequence length="1436" mass="165063">MATANLFDLDAELGSEEEDEDYDEETGEVKAKQPRRNGAGDDSSEEDEDDDDEEAEREVAEGFIVNEDEDEEEEARRARRRERKKRRREEREEENDVLDDEDLDLIGAAHPDYNRRQEEQSKFKRLKRGHREDRTREESRGLDQIFSDDEDMGDGYDDRRRDPRNLQDEFADFIEEDEFPDEEREAMMDEAEVRRPAKHGYVDPFKMNSGLDEAAQEDLNAAFGDGTEYDWALDLQDQGDEEQEDPGKPLELKDVFEPSQLVDKMLTDDDNIIRATDVPERYQLMRKPFKDVELPPEEITARLQEEAIWVSNLMWPKKARQMDSELLEPFREAVANVLRMMNEEDLEIPFILNNRKDYFIHEERIPIQPDSNDPDAPDYEIKAEKLLRPSDLWEIQEQDLKFRAFAEKREALQKAYDGLKQLSEFKDDIFDDMIPAAGIMEELQDVQDYLHFQYSAQLKDVSHLDSETNGTQKRARGTRSLWDRVRAGRAYHLVQAFGITADAVAQNALKAGKRIYTEDPSERPDDMADNLVDSEEYSTGSQVLQAAKAMFAEELSLSPRLRKLVRGAFYSDGVIDCYRTEKGLRKIDEEHPYYEFKYLRNQSIGSLLSRPSLFLRMLKAEDEGLVEVQVHLQNEKGLRNELFRSIESDNFSEVADAWNSLRREVLETSMQKLFRIIIKGVKENLKTECEAEIARSVREEYAIKLDQAPWKPRGMELGTIPRVLALSNGAGNRTDAICWAYVDENGRVLENGKFTDLRVGNPEKYLADGKDVAAFVDLVERRKPDVIAVSGWSVETRRLYKDLQEIVDKNDLRCAPYEDEDGSERSDKLDVIIANDEVARLYYTSDRAAADHPGIVPLTRYCIALAKYMQSPLKEYAALGRDIISISFHEHQNLLPVEKVLKYLEMAMIETVNLVGVDINEAVQDQYTANLLQYVAGLGPRKASQLLKVINLNGGEVKTREELVGDLDRGKRPSMGPKIFENCASFLYIVWDDSEFESDFLDNTRIHPEDYETARKIVADALDLDEEDIRAEQDDNGPSAVIRKLIKENQEDRLSELSLEDYAKEILAKLGLRKKGTLELIRGELQQPYEELRHIFLSLSTDELFTMLTGETRDSLSDGMLVPVSVKRTFPDHIEVKLDCGIDGGVSASEFPEGVGGERGIEPRNVWSMHQTLQARLMFIDRKKLTAQLSLREEQLRRPRKEFDHDAGEWDEQQEAQDKKDALKEKDAKTGRAQRVIKHPLFRPFNSAQAEEYLGSQGRGDVVIRPSSKGLDHLAVTWKVSENVYQHIDVLELDKENEFSVGRTLKVGGKYSYSDLDELIVLHVKAMAKKVDEMMLDERYQTGSKQQTEQWLTTYTEANPKRSMYAFCINPKYPGYFYLCFKAGQGAPLASWPVKVIPNAFELQRNHYPDMRALKNGFKLLFANNGGRAPGMNGRR</sequence>
<name>A0ACC3SC78_9PEZI</name>
<evidence type="ECO:0000313" key="2">
    <source>
        <dbReference type="Proteomes" id="UP001320706"/>
    </source>
</evidence>
<comment type="caution">
    <text evidence="1">The sequence shown here is derived from an EMBL/GenBank/DDBJ whole genome shotgun (WGS) entry which is preliminary data.</text>
</comment>